<evidence type="ECO:0000313" key="4">
    <source>
        <dbReference type="Proteomes" id="UP000523431"/>
    </source>
</evidence>
<accession>A0A7W7EH56</accession>
<evidence type="ECO:0000313" key="3">
    <source>
        <dbReference type="EMBL" id="MBB4538892.1"/>
    </source>
</evidence>
<dbReference type="Proteomes" id="UP000523431">
    <property type="component" value="Unassembled WGS sequence"/>
</dbReference>
<gene>
    <name evidence="2" type="ORF">GGE46_005607</name>
    <name evidence="3" type="ORF">GGE57_005677</name>
</gene>
<dbReference type="InterPro" id="IPR010680">
    <property type="entry name" value="TraH_2"/>
</dbReference>
<reference evidence="4 5" key="1">
    <citation type="submission" date="2020-08" db="EMBL/GenBank/DDBJ databases">
        <title>Genomic Encyclopedia of Type Strains, Phase IV (KMG-V): Genome sequencing to study the core and pangenomes of soil and plant-associated prokaryotes.</title>
        <authorList>
            <person name="Whitman W."/>
        </authorList>
    </citation>
    <scope>NUCLEOTIDE SEQUENCE [LARGE SCALE GENOMIC DNA]</scope>
    <source>
        <strain evidence="2 5">SEMIA 471</strain>
        <strain evidence="3 4">SEMIA 489</strain>
    </source>
</reference>
<name>A0A7W7EH56_RHIET</name>
<comment type="caution">
    <text evidence="3">The sequence shown here is derived from an EMBL/GenBank/DDBJ whole genome shotgun (WGS) entry which is preliminary data.</text>
</comment>
<dbReference type="EMBL" id="JACIID010000016">
    <property type="protein sequence ID" value="MBB4538892.1"/>
    <property type="molecule type" value="Genomic_DNA"/>
</dbReference>
<sequence length="87" mass="9772">MLLAPEMFDAHSNLRMSTALVAKVARIVTKWYGRPTNQEVLPQMIDDTTYAWRTGVFEATRVFHAEDPGGPTFIGGNLRKPDSHGRQ</sequence>
<protein>
    <recommendedName>
        <fullName evidence="6">Conjugal transfer TraH-like domain-containing protein</fullName>
    </recommendedName>
</protein>
<dbReference type="RefSeq" id="WP_016737473.1">
    <property type="nucleotide sequence ID" value="NZ_JACIHU010000016.1"/>
</dbReference>
<proteinExistence type="predicted"/>
<dbReference type="EMBL" id="JACIHU010000016">
    <property type="protein sequence ID" value="MBB4482990.1"/>
    <property type="molecule type" value="Genomic_DNA"/>
</dbReference>
<dbReference type="AlphaFoldDB" id="A0A7W7EH56"/>
<dbReference type="Pfam" id="PF06871">
    <property type="entry name" value="TraH_2"/>
    <property type="match status" value="1"/>
</dbReference>
<organism evidence="3 4">
    <name type="scientific">Rhizobium etli</name>
    <dbReference type="NCBI Taxonomy" id="29449"/>
    <lineage>
        <taxon>Bacteria</taxon>
        <taxon>Pseudomonadati</taxon>
        <taxon>Pseudomonadota</taxon>
        <taxon>Alphaproteobacteria</taxon>
        <taxon>Hyphomicrobiales</taxon>
        <taxon>Rhizobiaceae</taxon>
        <taxon>Rhizobium/Agrobacterium group</taxon>
        <taxon>Rhizobium</taxon>
    </lineage>
</organism>
<feature type="region of interest" description="Disordered" evidence="1">
    <location>
        <begin position="67"/>
        <end position="87"/>
    </location>
</feature>
<dbReference type="Proteomes" id="UP000557344">
    <property type="component" value="Unassembled WGS sequence"/>
</dbReference>
<evidence type="ECO:0000313" key="2">
    <source>
        <dbReference type="EMBL" id="MBB4482990.1"/>
    </source>
</evidence>
<evidence type="ECO:0000313" key="5">
    <source>
        <dbReference type="Proteomes" id="UP000557344"/>
    </source>
</evidence>
<evidence type="ECO:0008006" key="6">
    <source>
        <dbReference type="Google" id="ProtNLM"/>
    </source>
</evidence>
<evidence type="ECO:0000256" key="1">
    <source>
        <dbReference type="SAM" id="MobiDB-lite"/>
    </source>
</evidence>